<dbReference type="InParanoid" id="A0A1Z5J9D3"/>
<evidence type="ECO:0008006" key="3">
    <source>
        <dbReference type="Google" id="ProtNLM"/>
    </source>
</evidence>
<dbReference type="InterPro" id="IPR023393">
    <property type="entry name" value="START-like_dom_sf"/>
</dbReference>
<gene>
    <name evidence="1" type="ORF">FisN_21Lh115</name>
</gene>
<dbReference type="SUPFAM" id="SSF55961">
    <property type="entry name" value="Bet v1-like"/>
    <property type="match status" value="1"/>
</dbReference>
<organism evidence="1 2">
    <name type="scientific">Fistulifera solaris</name>
    <name type="common">Oleaginous diatom</name>
    <dbReference type="NCBI Taxonomy" id="1519565"/>
    <lineage>
        <taxon>Eukaryota</taxon>
        <taxon>Sar</taxon>
        <taxon>Stramenopiles</taxon>
        <taxon>Ochrophyta</taxon>
        <taxon>Bacillariophyta</taxon>
        <taxon>Bacillariophyceae</taxon>
        <taxon>Bacillariophycidae</taxon>
        <taxon>Naviculales</taxon>
        <taxon>Naviculaceae</taxon>
        <taxon>Fistulifera</taxon>
    </lineage>
</organism>
<proteinExistence type="predicted"/>
<reference evidence="1 2" key="1">
    <citation type="journal article" date="2015" name="Plant Cell">
        <title>Oil accumulation by the oleaginous diatom Fistulifera solaris as revealed by the genome and transcriptome.</title>
        <authorList>
            <person name="Tanaka T."/>
            <person name="Maeda Y."/>
            <person name="Veluchamy A."/>
            <person name="Tanaka M."/>
            <person name="Abida H."/>
            <person name="Marechal E."/>
            <person name="Bowler C."/>
            <person name="Muto M."/>
            <person name="Sunaga Y."/>
            <person name="Tanaka M."/>
            <person name="Yoshino T."/>
            <person name="Taniguchi T."/>
            <person name="Fukuda Y."/>
            <person name="Nemoto M."/>
            <person name="Matsumoto M."/>
            <person name="Wong P.S."/>
            <person name="Aburatani S."/>
            <person name="Fujibuchi W."/>
        </authorList>
    </citation>
    <scope>NUCLEOTIDE SEQUENCE [LARGE SCALE GENOMIC DNA]</scope>
    <source>
        <strain evidence="1 2">JPCC DA0580</strain>
    </source>
</reference>
<sequence>MQLRLDLVCAAIIISNAHAFSGVLFQKTPTLQRTAPSKKDGVDIQLPDFEELFTRISQVSPLARRVIESHNAISNNRKAFDTGDLQWSTIESNPRRLVNHVEKIDNFDGKGAPILRFRSSMEGPCVGEYFADFIMTLERRALWDPQIDEVYELYPIHDLDAANIAMNFGRYGDCSRLGIGYCRTKANIVSAREQLTLCGIQDFEDGSCIIWGTEMEDWHDHMLPPGKRVTRAKSHIFSTTLTPTGANSFDVEYVLQLNIGGKIPSWMTAPIVTDTVKNLFKTADQYFRGKDGHLAEFIKQKQMESDSLIKRHSLLMTP</sequence>
<dbReference type="Gene3D" id="3.30.530.20">
    <property type="match status" value="1"/>
</dbReference>
<protein>
    <recommendedName>
        <fullName evidence="3">START domain-containing protein</fullName>
    </recommendedName>
</protein>
<comment type="caution">
    <text evidence="1">The sequence shown here is derived from an EMBL/GenBank/DDBJ whole genome shotgun (WGS) entry which is preliminary data.</text>
</comment>
<evidence type="ECO:0000313" key="1">
    <source>
        <dbReference type="EMBL" id="GAX10418.1"/>
    </source>
</evidence>
<accession>A0A1Z5J9D3</accession>
<dbReference type="AlphaFoldDB" id="A0A1Z5J9D3"/>
<dbReference type="EMBL" id="BDSP01000017">
    <property type="protein sequence ID" value="GAX10418.1"/>
    <property type="molecule type" value="Genomic_DNA"/>
</dbReference>
<dbReference type="Proteomes" id="UP000198406">
    <property type="component" value="Unassembled WGS sequence"/>
</dbReference>
<dbReference type="OrthoDB" id="38621at2759"/>
<evidence type="ECO:0000313" key="2">
    <source>
        <dbReference type="Proteomes" id="UP000198406"/>
    </source>
</evidence>
<keyword evidence="2" id="KW-1185">Reference proteome</keyword>
<name>A0A1Z5J9D3_FISSO</name>